<proteinExistence type="predicted"/>
<dbReference type="FunFam" id="3.40.30.10:FF:000156">
    <property type="entry name" value="Glutathione S-transferase 1"/>
    <property type="match status" value="1"/>
</dbReference>
<protein>
    <recommendedName>
        <fullName evidence="1">glutathione transferase</fullName>
        <ecNumber evidence="1">2.5.1.18</ecNumber>
    </recommendedName>
</protein>
<dbReference type="PROSITE" id="PS50404">
    <property type="entry name" value="GST_NTER"/>
    <property type="match status" value="1"/>
</dbReference>
<dbReference type="PROSITE" id="PS50405">
    <property type="entry name" value="GST_CTER"/>
    <property type="match status" value="1"/>
</dbReference>
<dbReference type="SUPFAM" id="SSF47616">
    <property type="entry name" value="GST C-terminal domain-like"/>
    <property type="match status" value="1"/>
</dbReference>
<dbReference type="PANTHER" id="PTHR44051:SF9">
    <property type="entry name" value="GLUTATHIONE S-TRANSFERASE 1"/>
    <property type="match status" value="1"/>
</dbReference>
<dbReference type="InterPro" id="IPR036282">
    <property type="entry name" value="Glutathione-S-Trfase_C_sf"/>
</dbReference>
<comment type="catalytic activity">
    <reaction evidence="3">
        <text>RX + glutathione = an S-substituted glutathione + a halide anion + H(+)</text>
        <dbReference type="Rhea" id="RHEA:16437"/>
        <dbReference type="ChEBI" id="CHEBI:15378"/>
        <dbReference type="ChEBI" id="CHEBI:16042"/>
        <dbReference type="ChEBI" id="CHEBI:17792"/>
        <dbReference type="ChEBI" id="CHEBI:57925"/>
        <dbReference type="ChEBI" id="CHEBI:90779"/>
        <dbReference type="EC" id="2.5.1.18"/>
    </reaction>
</comment>
<evidence type="ECO:0000256" key="1">
    <source>
        <dbReference type="ARBA" id="ARBA00012452"/>
    </source>
</evidence>
<dbReference type="CDD" id="cd03189">
    <property type="entry name" value="GST_C_GTT1_like"/>
    <property type="match status" value="1"/>
</dbReference>
<dbReference type="InterPro" id="IPR040079">
    <property type="entry name" value="Glutathione_S-Trfase"/>
</dbReference>
<evidence type="ECO:0000259" key="4">
    <source>
        <dbReference type="PROSITE" id="PS50404"/>
    </source>
</evidence>
<dbReference type="Gene3D" id="1.20.1050.10">
    <property type="match status" value="1"/>
</dbReference>
<organism evidence="6 7">
    <name type="scientific">Methylorubrum extorquens</name>
    <name type="common">Methylobacterium dichloromethanicum</name>
    <name type="synonym">Methylobacterium extorquens</name>
    <dbReference type="NCBI Taxonomy" id="408"/>
    <lineage>
        <taxon>Bacteria</taxon>
        <taxon>Pseudomonadati</taxon>
        <taxon>Pseudomonadota</taxon>
        <taxon>Alphaproteobacteria</taxon>
        <taxon>Hyphomicrobiales</taxon>
        <taxon>Methylobacteriaceae</taxon>
        <taxon>Methylorubrum</taxon>
    </lineage>
</organism>
<dbReference type="EC" id="2.5.1.18" evidence="1"/>
<dbReference type="Pfam" id="PF13410">
    <property type="entry name" value="GST_C_2"/>
    <property type="match status" value="1"/>
</dbReference>
<dbReference type="CDD" id="cd03046">
    <property type="entry name" value="GST_N_GTT1_like"/>
    <property type="match status" value="1"/>
</dbReference>
<evidence type="ECO:0000313" key="6">
    <source>
        <dbReference type="EMBL" id="SOR28520.1"/>
    </source>
</evidence>
<name>A0A2N9AN00_METEX</name>
<gene>
    <name evidence="6" type="ORF">TK0001_1918</name>
</gene>
<evidence type="ECO:0000313" key="7">
    <source>
        <dbReference type="Proteomes" id="UP000233769"/>
    </source>
</evidence>
<dbReference type="SFLD" id="SFLDG01150">
    <property type="entry name" value="Main.1:_Beta-like"/>
    <property type="match status" value="1"/>
</dbReference>
<feature type="domain" description="GST C-terminal" evidence="5">
    <location>
        <begin position="86"/>
        <end position="225"/>
    </location>
</feature>
<dbReference type="GO" id="GO:0005737">
    <property type="term" value="C:cytoplasm"/>
    <property type="evidence" value="ECO:0007669"/>
    <property type="project" value="UniProtKB-ARBA"/>
</dbReference>
<dbReference type="AlphaFoldDB" id="A0A2N9AN00"/>
<dbReference type="SFLD" id="SFLDG00358">
    <property type="entry name" value="Main_(cytGST)"/>
    <property type="match status" value="1"/>
</dbReference>
<dbReference type="InterPro" id="IPR004045">
    <property type="entry name" value="Glutathione_S-Trfase_N"/>
</dbReference>
<dbReference type="Gene3D" id="3.40.30.10">
    <property type="entry name" value="Glutaredoxin"/>
    <property type="match status" value="1"/>
</dbReference>
<dbReference type="InterPro" id="IPR036249">
    <property type="entry name" value="Thioredoxin-like_sf"/>
</dbReference>
<dbReference type="EMBL" id="LT962688">
    <property type="protein sequence ID" value="SOR28520.1"/>
    <property type="molecule type" value="Genomic_DNA"/>
</dbReference>
<dbReference type="InterPro" id="IPR010987">
    <property type="entry name" value="Glutathione-S-Trfase_C-like"/>
</dbReference>
<dbReference type="GO" id="GO:0004364">
    <property type="term" value="F:glutathione transferase activity"/>
    <property type="evidence" value="ECO:0007669"/>
    <property type="project" value="UniProtKB-EC"/>
</dbReference>
<dbReference type="PANTHER" id="PTHR44051">
    <property type="entry name" value="GLUTATHIONE S-TRANSFERASE-RELATED"/>
    <property type="match status" value="1"/>
</dbReference>
<sequence>MITVHHLENSRSQRVLWLLEELGLDYTVKRYERDPATMQAPRELRAVHPLGKSPVIAADGHVVAETGAIVEFLTARANGALVPPAGTPERARYTYFLHYAEGSAMPPLLLKLIFSRLAPGSPALLRPLVRAIAGKVTGGFVDPELRRHAAYWEAELAERAYFCGADFTAADIMMSFPLEAFAARGTGAGPRLTDWLARIHARPAYRRALERGWALRLRVRRATHPLDGAKTNLTGSADDTRRALRAGGPGEIVWETSS</sequence>
<dbReference type="SFLD" id="SFLDS00019">
    <property type="entry name" value="Glutathione_Transferase_(cytos"/>
    <property type="match status" value="1"/>
</dbReference>
<dbReference type="Proteomes" id="UP000233769">
    <property type="component" value="Chromosome tk0001"/>
</dbReference>
<reference evidence="7" key="1">
    <citation type="submission" date="2017-10" db="EMBL/GenBank/DDBJ databases">
        <authorList>
            <person name="Regsiter A."/>
            <person name="William W."/>
        </authorList>
    </citation>
    <scope>NUCLEOTIDE SEQUENCE [LARGE SCALE GENOMIC DNA]</scope>
</reference>
<evidence type="ECO:0000259" key="5">
    <source>
        <dbReference type="PROSITE" id="PS50405"/>
    </source>
</evidence>
<dbReference type="Pfam" id="PF13409">
    <property type="entry name" value="GST_N_2"/>
    <property type="match status" value="1"/>
</dbReference>
<evidence type="ECO:0000256" key="2">
    <source>
        <dbReference type="ARBA" id="ARBA00022679"/>
    </source>
</evidence>
<accession>A0A2N9AN00</accession>
<keyword evidence="2 6" id="KW-0808">Transferase</keyword>
<dbReference type="SUPFAM" id="SSF52833">
    <property type="entry name" value="Thioredoxin-like"/>
    <property type="match status" value="1"/>
</dbReference>
<dbReference type="GO" id="GO:0004601">
    <property type="term" value="F:peroxidase activity"/>
    <property type="evidence" value="ECO:0007669"/>
    <property type="project" value="UniProtKB-ARBA"/>
</dbReference>
<evidence type="ECO:0000256" key="3">
    <source>
        <dbReference type="ARBA" id="ARBA00047960"/>
    </source>
</evidence>
<feature type="domain" description="GST N-terminal" evidence="4">
    <location>
        <begin position="1"/>
        <end position="81"/>
    </location>
</feature>